<dbReference type="Proteomes" id="UP000887116">
    <property type="component" value="Unassembled WGS sequence"/>
</dbReference>
<protein>
    <submittedName>
        <fullName evidence="2">Uncharacterized protein</fullName>
    </submittedName>
</protein>
<accession>A0A8X6I9R6</accession>
<feature type="region of interest" description="Disordered" evidence="1">
    <location>
        <begin position="136"/>
        <end position="162"/>
    </location>
</feature>
<name>A0A8X6I9R6_TRICU</name>
<keyword evidence="3" id="KW-1185">Reference proteome</keyword>
<gene>
    <name evidence="2" type="ORF">TNCT_18021</name>
</gene>
<feature type="compositionally biased region" description="Basic and acidic residues" evidence="1">
    <location>
        <begin position="152"/>
        <end position="162"/>
    </location>
</feature>
<evidence type="ECO:0000313" key="2">
    <source>
        <dbReference type="EMBL" id="GFR18064.1"/>
    </source>
</evidence>
<evidence type="ECO:0000313" key="3">
    <source>
        <dbReference type="Proteomes" id="UP000887116"/>
    </source>
</evidence>
<proteinExistence type="predicted"/>
<evidence type="ECO:0000256" key="1">
    <source>
        <dbReference type="SAM" id="MobiDB-lite"/>
    </source>
</evidence>
<comment type="caution">
    <text evidence="2">The sequence shown here is derived from an EMBL/GenBank/DDBJ whole genome shotgun (WGS) entry which is preliminary data.</text>
</comment>
<sequence>METHIMSSWSCPLGFCNPYQVRRATLKILSLKDQFEPTLKCMYLITLSNKGATHPTSSLQRNVSPHPVLPLTPSTVKILQNGVERNLIFTIQRLLQIKWGISIREREGPTKEIIVEPFSAIVPLIRKIRKDQSGSSRLSARESFQYPRKRPRTEMKKERGERNNFRHHCPVPFSNDLRFLMFMEKRRLLTKGYVFLSFTLGMR</sequence>
<reference evidence="2" key="1">
    <citation type="submission" date="2020-07" db="EMBL/GenBank/DDBJ databases">
        <title>Multicomponent nature underlies the extraordinary mechanical properties of spider dragline silk.</title>
        <authorList>
            <person name="Kono N."/>
            <person name="Nakamura H."/>
            <person name="Mori M."/>
            <person name="Yoshida Y."/>
            <person name="Ohtoshi R."/>
            <person name="Malay A.D."/>
            <person name="Moran D.A.P."/>
            <person name="Tomita M."/>
            <person name="Numata K."/>
            <person name="Arakawa K."/>
        </authorList>
    </citation>
    <scope>NUCLEOTIDE SEQUENCE</scope>
</reference>
<dbReference type="AlphaFoldDB" id="A0A8X6I9R6"/>
<organism evidence="2 3">
    <name type="scientific">Trichonephila clavata</name>
    <name type="common">Joro spider</name>
    <name type="synonym">Nephila clavata</name>
    <dbReference type="NCBI Taxonomy" id="2740835"/>
    <lineage>
        <taxon>Eukaryota</taxon>
        <taxon>Metazoa</taxon>
        <taxon>Ecdysozoa</taxon>
        <taxon>Arthropoda</taxon>
        <taxon>Chelicerata</taxon>
        <taxon>Arachnida</taxon>
        <taxon>Araneae</taxon>
        <taxon>Araneomorphae</taxon>
        <taxon>Entelegynae</taxon>
        <taxon>Araneoidea</taxon>
        <taxon>Nephilidae</taxon>
        <taxon>Trichonephila</taxon>
    </lineage>
</organism>
<dbReference type="EMBL" id="BMAO01017738">
    <property type="protein sequence ID" value="GFR18064.1"/>
    <property type="molecule type" value="Genomic_DNA"/>
</dbReference>